<feature type="region of interest" description="Disordered" evidence="1">
    <location>
        <begin position="358"/>
        <end position="391"/>
    </location>
</feature>
<name>A0A918ZNY9_9ACTN</name>
<reference evidence="2" key="2">
    <citation type="submission" date="2020-09" db="EMBL/GenBank/DDBJ databases">
        <authorList>
            <person name="Sun Q."/>
            <person name="Ohkuma M."/>
        </authorList>
    </citation>
    <scope>NUCLEOTIDE SEQUENCE</scope>
    <source>
        <strain evidence="2">JCM 4784</strain>
    </source>
</reference>
<accession>A0A918ZNY9</accession>
<feature type="region of interest" description="Disordered" evidence="1">
    <location>
        <begin position="606"/>
        <end position="626"/>
    </location>
</feature>
<evidence type="ECO:0000313" key="3">
    <source>
        <dbReference type="Proteomes" id="UP000608024"/>
    </source>
</evidence>
<evidence type="ECO:0000256" key="1">
    <source>
        <dbReference type="SAM" id="MobiDB-lite"/>
    </source>
</evidence>
<dbReference type="EMBL" id="BNBT01000047">
    <property type="protein sequence ID" value="GHE62902.1"/>
    <property type="molecule type" value="Genomic_DNA"/>
</dbReference>
<gene>
    <name evidence="2" type="ORF">GCM10018785_34810</name>
</gene>
<sequence length="626" mass="67214">MGEPISKFDPAGKASILSYNVPEPTSYTGRNIIAFDLAGPLTDWFVGAAFKAPERNSSFAAVTPEQVAEALRTGDLKMFPGIKNPAATSAGLFATHTAVFQSSGALDTATTSVLAQGLRKGTVAPSLLPLVGLSRSSSEIHEGAAAGRAAEQDGEGLAETEVTHLPKAAAGSVLTEAALGDHRVRPRVTDIDVPLITSMLQAGKRLSVHRTLWGDYTHTFLPEPFPQSAADALPEGQPQIALVETYRLSTFLGQYGAGRTLKTFSLLPGEKTSISIKTWRKTETDSKSASSILDSFSKESADDFETTVTREQSDKQAEQKSLEWHVEAEASGSWGFASAKVSGGVKGSTASQREQFARNTSSAVNKHAAKASAKRDVQVNTSNEVKTESGEETAITRQLENINVGRTLNFVFRQINQEHITILHLVDVRVGFWNGYGESVVEVPLSGLDGLLATYVQPAKRAEVRKMVIEQLSTLFDYKDNLVQPPMVEERQLGPNDTYLRWRKTTSTYSDETNNAITVPGVIINVDKVVMRTDGVIVDALLGQGNALDDYSAALQANAVRRRTLANDREALGQDLVKASDSIKARIYRDLFPLSVGLPGKISVSASDAGTTVSTTQTAADEGDAQ</sequence>
<keyword evidence="3" id="KW-1185">Reference proteome</keyword>
<comment type="caution">
    <text evidence="2">The sequence shown here is derived from an EMBL/GenBank/DDBJ whole genome shotgun (WGS) entry which is preliminary data.</text>
</comment>
<dbReference type="RefSeq" id="WP_190136869.1">
    <property type="nucleotide sequence ID" value="NZ_BNBT01000047.1"/>
</dbReference>
<protein>
    <submittedName>
        <fullName evidence="2">Uncharacterized protein</fullName>
    </submittedName>
</protein>
<organism evidence="2 3">
    <name type="scientific">Streptomyces longispororuber</name>
    <dbReference type="NCBI Taxonomy" id="68230"/>
    <lineage>
        <taxon>Bacteria</taxon>
        <taxon>Bacillati</taxon>
        <taxon>Actinomycetota</taxon>
        <taxon>Actinomycetes</taxon>
        <taxon>Kitasatosporales</taxon>
        <taxon>Streptomycetaceae</taxon>
        <taxon>Streptomyces</taxon>
    </lineage>
</organism>
<feature type="compositionally biased region" description="Polar residues" evidence="1">
    <location>
        <begin position="606"/>
        <end position="619"/>
    </location>
</feature>
<evidence type="ECO:0000313" key="2">
    <source>
        <dbReference type="EMBL" id="GHE62902.1"/>
    </source>
</evidence>
<dbReference type="Proteomes" id="UP000608024">
    <property type="component" value="Unassembled WGS sequence"/>
</dbReference>
<proteinExistence type="predicted"/>
<reference evidence="2" key="1">
    <citation type="journal article" date="2014" name="Int. J. Syst. Evol. Microbiol.">
        <title>Complete genome sequence of Corynebacterium casei LMG S-19264T (=DSM 44701T), isolated from a smear-ripened cheese.</title>
        <authorList>
            <consortium name="US DOE Joint Genome Institute (JGI-PGF)"/>
            <person name="Walter F."/>
            <person name="Albersmeier A."/>
            <person name="Kalinowski J."/>
            <person name="Ruckert C."/>
        </authorList>
    </citation>
    <scope>NUCLEOTIDE SEQUENCE</scope>
    <source>
        <strain evidence="2">JCM 4784</strain>
    </source>
</reference>
<dbReference type="AlphaFoldDB" id="A0A918ZNY9"/>